<dbReference type="Gene3D" id="2.60.40.1080">
    <property type="match status" value="1"/>
</dbReference>
<protein>
    <recommendedName>
        <fullName evidence="2">BIG2 domain-containing protein</fullName>
    </recommendedName>
</protein>
<gene>
    <name evidence="3" type="ORF">B739_1373</name>
</gene>
<accession>J9QTI3</accession>
<dbReference type="HOGENOM" id="CLU_1204059_0_0_10"/>
<feature type="signal peptide" evidence="1">
    <location>
        <begin position="1"/>
        <end position="19"/>
    </location>
</feature>
<evidence type="ECO:0000313" key="3">
    <source>
        <dbReference type="EMBL" id="AFR35971.1"/>
    </source>
</evidence>
<dbReference type="AlphaFoldDB" id="J9QTI3"/>
<keyword evidence="1" id="KW-0732">Signal</keyword>
<evidence type="ECO:0000259" key="2">
    <source>
        <dbReference type="SMART" id="SM00635"/>
    </source>
</evidence>
<feature type="chain" id="PRO_5003828234" description="BIG2 domain-containing protein" evidence="1">
    <location>
        <begin position="20"/>
        <end position="230"/>
    </location>
</feature>
<dbReference type="InterPro" id="IPR008964">
    <property type="entry name" value="Invasin/intimin_cell_adhesion"/>
</dbReference>
<dbReference type="InterPro" id="IPR003343">
    <property type="entry name" value="Big_2"/>
</dbReference>
<dbReference type="SMART" id="SM00635">
    <property type="entry name" value="BID_2"/>
    <property type="match status" value="1"/>
</dbReference>
<organism evidence="3 4">
    <name type="scientific">Riemerella anatipestifer RA-CH-1</name>
    <dbReference type="NCBI Taxonomy" id="1228997"/>
    <lineage>
        <taxon>Bacteria</taxon>
        <taxon>Pseudomonadati</taxon>
        <taxon>Bacteroidota</taxon>
        <taxon>Flavobacteriia</taxon>
        <taxon>Flavobacteriales</taxon>
        <taxon>Weeksellaceae</taxon>
        <taxon>Riemerella</taxon>
    </lineage>
</organism>
<evidence type="ECO:0000256" key="1">
    <source>
        <dbReference type="SAM" id="SignalP"/>
    </source>
</evidence>
<sequence length="230" mass="25290">MKKALLFFALSLATLGTFTSCSRDDDSTTVADNYSITPTEVSIKYDQTHKFTIKNNGSEVSGSSFSWKSSDEKRGTVDANGLLTAKKVGTFDVTATKNGKTLTSKVTITPYQTFFTEPLMFFGKTKADVKASETRKLVRETATALAYEGENGSVNRIGYIFDNNGNMTSAIVTFPTSSSSTDRVATFYKERYNVVTADSDIIYMSHLDEPIVMGMGYDSTLGFHVIYTKK</sequence>
<evidence type="ECO:0000313" key="4">
    <source>
        <dbReference type="Proteomes" id="UP000006276"/>
    </source>
</evidence>
<dbReference type="Pfam" id="PF02368">
    <property type="entry name" value="Big_2"/>
    <property type="match status" value="1"/>
</dbReference>
<proteinExistence type="predicted"/>
<dbReference type="KEGG" id="rag:B739_1373"/>
<reference evidence="3 4" key="1">
    <citation type="submission" date="2012-09" db="EMBL/GenBank/DDBJ databases">
        <title>Riemerella anatipestifer vaccine strains.</title>
        <authorList>
            <person name="Chun C.A."/>
            <person name="Shu W.M."/>
            <person name="Kang Z.D."/>
            <person name="Jia W.X."/>
        </authorList>
    </citation>
    <scope>NUCLEOTIDE SEQUENCE [LARGE SCALE GENOMIC DNA]</scope>
    <source>
        <strain evidence="3 4">RA-CH-1</strain>
    </source>
</reference>
<dbReference type="Proteomes" id="UP000006276">
    <property type="component" value="Chromosome"/>
</dbReference>
<keyword evidence="4" id="KW-1185">Reference proteome</keyword>
<dbReference type="EMBL" id="CP003787">
    <property type="protein sequence ID" value="AFR35971.1"/>
    <property type="molecule type" value="Genomic_DNA"/>
</dbReference>
<dbReference type="RefSeq" id="WP_014938298.1">
    <property type="nucleotide sequence ID" value="NC_018609.1"/>
</dbReference>
<dbReference type="SUPFAM" id="SSF49373">
    <property type="entry name" value="Invasin/intimin cell-adhesion fragments"/>
    <property type="match status" value="1"/>
</dbReference>
<dbReference type="PATRIC" id="fig|1228997.3.peg.1369"/>
<dbReference type="PROSITE" id="PS51257">
    <property type="entry name" value="PROKAR_LIPOPROTEIN"/>
    <property type="match status" value="1"/>
</dbReference>
<feature type="domain" description="BIG2" evidence="2">
    <location>
        <begin position="30"/>
        <end position="107"/>
    </location>
</feature>
<name>J9QTI3_RIEAN</name>